<organism evidence="3 4">
    <name type="scientific">Tilletia horrida</name>
    <dbReference type="NCBI Taxonomy" id="155126"/>
    <lineage>
        <taxon>Eukaryota</taxon>
        <taxon>Fungi</taxon>
        <taxon>Dikarya</taxon>
        <taxon>Basidiomycota</taxon>
        <taxon>Ustilaginomycotina</taxon>
        <taxon>Exobasidiomycetes</taxon>
        <taxon>Tilletiales</taxon>
        <taxon>Tilletiaceae</taxon>
        <taxon>Tilletia</taxon>
    </lineage>
</organism>
<dbReference type="PANTHER" id="PTHR11571">
    <property type="entry name" value="GLUTATHIONE S-TRANSFERASE"/>
    <property type="match status" value="1"/>
</dbReference>
<reference evidence="3" key="1">
    <citation type="journal article" date="2023" name="PhytoFront">
        <title>Draft Genome Resources of Seven Strains of Tilletia horrida, Causal Agent of Kernel Smut of Rice.</title>
        <authorList>
            <person name="Khanal S."/>
            <person name="Antony Babu S."/>
            <person name="Zhou X.G."/>
        </authorList>
    </citation>
    <scope>NUCLEOTIDE SEQUENCE</scope>
    <source>
        <strain evidence="3">TX6</strain>
    </source>
</reference>
<evidence type="ECO:0000313" key="3">
    <source>
        <dbReference type="EMBL" id="KAK0546742.1"/>
    </source>
</evidence>
<dbReference type="InterPro" id="IPR004046">
    <property type="entry name" value="GST_C"/>
</dbReference>
<keyword evidence="4" id="KW-1185">Reference proteome</keyword>
<accession>A0AAN6GLW5</accession>
<dbReference type="Gene3D" id="1.20.1050.10">
    <property type="match status" value="1"/>
</dbReference>
<feature type="domain" description="GST C-terminal" evidence="2">
    <location>
        <begin position="122"/>
        <end position="293"/>
    </location>
</feature>
<gene>
    <name evidence="3" type="ORF">OC846_005137</name>
</gene>
<evidence type="ECO:0000259" key="2">
    <source>
        <dbReference type="PROSITE" id="PS50405"/>
    </source>
</evidence>
<dbReference type="Gene3D" id="3.40.30.10">
    <property type="entry name" value="Glutaredoxin"/>
    <property type="match status" value="1"/>
</dbReference>
<evidence type="ECO:0000313" key="4">
    <source>
        <dbReference type="Proteomes" id="UP001176517"/>
    </source>
</evidence>
<dbReference type="GO" id="GO:0006749">
    <property type="term" value="P:glutathione metabolic process"/>
    <property type="evidence" value="ECO:0007669"/>
    <property type="project" value="TreeGrafter"/>
</dbReference>
<evidence type="ECO:0000256" key="1">
    <source>
        <dbReference type="SAM" id="MobiDB-lite"/>
    </source>
</evidence>
<dbReference type="InterPro" id="IPR010987">
    <property type="entry name" value="Glutathione-S-Trfase_C-like"/>
</dbReference>
<feature type="region of interest" description="Disordered" evidence="1">
    <location>
        <begin position="65"/>
        <end position="88"/>
    </location>
</feature>
<dbReference type="Proteomes" id="UP001176517">
    <property type="component" value="Unassembled WGS sequence"/>
</dbReference>
<sequence>MYTLHYWPVIPGRAEHVRLAFEQAGVEYTDASTDAASLMKHIGPDGLTVHPLHFACPLLEVSLGSSSNKSRKTEQSQDAKSAQSESSTSSVYISQTPAILAYLAPKLGLDGTEGEDLDEELIQIRRAQVNQLTLTALDLNNEAHDVSKALDQPELRPSLELILLPSQTHHPISSAAYYEEQKEEALKYSEQFRNQRIPKFYSIFEANLKSNPASSGYLIGKSVTTADLVLFQVLEGIKFAFPRLTKSLQESGKYNHVFAFQEKIAALPRIKAYLESDRRKAFSNGVFRRYPELDAELES</sequence>
<dbReference type="InterPro" id="IPR036282">
    <property type="entry name" value="Glutathione-S-Trfase_C_sf"/>
</dbReference>
<name>A0AAN6GLW5_9BASI</name>
<protein>
    <recommendedName>
        <fullName evidence="2">GST C-terminal domain-containing protein</fullName>
    </recommendedName>
</protein>
<dbReference type="InterPro" id="IPR036249">
    <property type="entry name" value="Thioredoxin-like_sf"/>
</dbReference>
<dbReference type="InterPro" id="IPR050213">
    <property type="entry name" value="GST_superfamily"/>
</dbReference>
<dbReference type="PANTHER" id="PTHR11571:SF263">
    <property type="entry name" value="GLUTATHIONE S-TRANSFERASE"/>
    <property type="match status" value="1"/>
</dbReference>
<dbReference type="SUPFAM" id="SSF52833">
    <property type="entry name" value="Thioredoxin-like"/>
    <property type="match status" value="1"/>
</dbReference>
<dbReference type="SUPFAM" id="SSF47616">
    <property type="entry name" value="GST C-terminal domain-like"/>
    <property type="match status" value="1"/>
</dbReference>
<dbReference type="Pfam" id="PF14497">
    <property type="entry name" value="GST_C_3"/>
    <property type="match status" value="1"/>
</dbReference>
<dbReference type="CDD" id="cd03192">
    <property type="entry name" value="GST_C_Sigma_like"/>
    <property type="match status" value="1"/>
</dbReference>
<comment type="caution">
    <text evidence="3">The sequence shown here is derived from an EMBL/GenBank/DDBJ whole genome shotgun (WGS) entry which is preliminary data.</text>
</comment>
<proteinExistence type="predicted"/>
<dbReference type="EMBL" id="JAPDMZ010000182">
    <property type="protein sequence ID" value="KAK0546742.1"/>
    <property type="molecule type" value="Genomic_DNA"/>
</dbReference>
<dbReference type="PROSITE" id="PS50405">
    <property type="entry name" value="GST_CTER"/>
    <property type="match status" value="1"/>
</dbReference>
<dbReference type="GO" id="GO:0004364">
    <property type="term" value="F:glutathione transferase activity"/>
    <property type="evidence" value="ECO:0007669"/>
    <property type="project" value="TreeGrafter"/>
</dbReference>
<dbReference type="AlphaFoldDB" id="A0AAN6GLW5"/>